<dbReference type="EMBL" id="JAENIL010000029">
    <property type="protein sequence ID" value="MBK1878380.1"/>
    <property type="molecule type" value="Genomic_DNA"/>
</dbReference>
<dbReference type="CDD" id="cd01425">
    <property type="entry name" value="RPS2"/>
    <property type="match status" value="1"/>
</dbReference>
<dbReference type="Proteomes" id="UP000617628">
    <property type="component" value="Unassembled WGS sequence"/>
</dbReference>
<dbReference type="Gene3D" id="3.40.50.10490">
    <property type="entry name" value="Glucose-6-phosphate isomerase like protein, domain 1"/>
    <property type="match status" value="1"/>
</dbReference>
<dbReference type="Pfam" id="PF00318">
    <property type="entry name" value="Ribosomal_S2"/>
    <property type="match status" value="1"/>
</dbReference>
<dbReference type="PANTHER" id="PTHR12534">
    <property type="entry name" value="30S RIBOSOMAL PROTEIN S2 PROKARYOTIC AND ORGANELLAR"/>
    <property type="match status" value="1"/>
</dbReference>
<reference evidence="8" key="1">
    <citation type="submission" date="2021-01" db="EMBL/GenBank/DDBJ databases">
        <title>Modified the classification status of verrucomicrobia.</title>
        <authorList>
            <person name="Feng X."/>
        </authorList>
    </citation>
    <scope>NUCLEOTIDE SEQUENCE</scope>
    <source>
        <strain evidence="8">KCTC 13126</strain>
    </source>
</reference>
<sequence length="292" mass="31333">MNIELTDLLDAGVHFGHQVKRWNPKSKGFVFDHRQGISVIDLAKTYEGLKAAYDFVEETVAKGGEVLLVGTKRQAQEIIRETAANTGMPFCVNRWMGGTLTNWQTITSSITKYKKYMKMEADGSLAKLPKKEGSAIRREMARMHRNFEGIVKMEKLPAAMFVVDVNYEDIAVAEARRVKIPVAAIVDTNSDPSTVDYAIPGNDDAVKSIRIILETIAEAVEAGRAKRSAAANQGKKGGDATAAAAEAVAAAEEAPVAAPVEEAPVKAPVAAEAPVKAPTPEAPAAEEEKSEG</sequence>
<evidence type="ECO:0000256" key="1">
    <source>
        <dbReference type="ARBA" id="ARBA00006242"/>
    </source>
</evidence>
<dbReference type="InterPro" id="IPR018130">
    <property type="entry name" value="Ribosomal_uS2_CS"/>
</dbReference>
<keyword evidence="9" id="KW-1185">Reference proteome</keyword>
<feature type="region of interest" description="Disordered" evidence="7">
    <location>
        <begin position="229"/>
        <end position="292"/>
    </location>
</feature>
<dbReference type="NCBIfam" id="TIGR01011">
    <property type="entry name" value="rpsB_bact"/>
    <property type="match status" value="1"/>
</dbReference>
<gene>
    <name evidence="5 8" type="primary">rpsB</name>
    <name evidence="8" type="ORF">JIN87_15980</name>
</gene>
<evidence type="ECO:0000256" key="2">
    <source>
        <dbReference type="ARBA" id="ARBA00022980"/>
    </source>
</evidence>
<dbReference type="InterPro" id="IPR005706">
    <property type="entry name" value="Ribosomal_uS2_bac/mit/plastid"/>
</dbReference>
<evidence type="ECO:0000256" key="3">
    <source>
        <dbReference type="ARBA" id="ARBA00023274"/>
    </source>
</evidence>
<comment type="caution">
    <text evidence="8">The sequence shown here is derived from an EMBL/GenBank/DDBJ whole genome shotgun (WGS) entry which is preliminary data.</text>
</comment>
<evidence type="ECO:0000313" key="9">
    <source>
        <dbReference type="Proteomes" id="UP000617628"/>
    </source>
</evidence>
<dbReference type="PANTHER" id="PTHR12534:SF0">
    <property type="entry name" value="SMALL RIBOSOMAL SUBUNIT PROTEIN US2M"/>
    <property type="match status" value="1"/>
</dbReference>
<dbReference type="PROSITE" id="PS00963">
    <property type="entry name" value="RIBOSOMAL_S2_2"/>
    <property type="match status" value="1"/>
</dbReference>
<dbReference type="InterPro" id="IPR001865">
    <property type="entry name" value="Ribosomal_uS2"/>
</dbReference>
<feature type="compositionally biased region" description="Low complexity" evidence="7">
    <location>
        <begin position="240"/>
        <end position="283"/>
    </location>
</feature>
<dbReference type="AlphaFoldDB" id="A0A934RVC9"/>
<dbReference type="PROSITE" id="PS00962">
    <property type="entry name" value="RIBOSOMAL_S2_1"/>
    <property type="match status" value="1"/>
</dbReference>
<dbReference type="GO" id="GO:0022627">
    <property type="term" value="C:cytosolic small ribosomal subunit"/>
    <property type="evidence" value="ECO:0007669"/>
    <property type="project" value="TreeGrafter"/>
</dbReference>
<evidence type="ECO:0000256" key="6">
    <source>
        <dbReference type="RuleBase" id="RU003631"/>
    </source>
</evidence>
<dbReference type="GO" id="GO:0006412">
    <property type="term" value="P:translation"/>
    <property type="evidence" value="ECO:0007669"/>
    <property type="project" value="UniProtKB-UniRule"/>
</dbReference>
<evidence type="ECO:0000256" key="5">
    <source>
        <dbReference type="HAMAP-Rule" id="MF_00291"/>
    </source>
</evidence>
<dbReference type="SUPFAM" id="SSF52313">
    <property type="entry name" value="Ribosomal protein S2"/>
    <property type="match status" value="1"/>
</dbReference>
<name>A0A934RVC9_9BACT</name>
<keyword evidence="3 5" id="KW-0687">Ribonucleoprotein</keyword>
<dbReference type="HAMAP" id="MF_00291_B">
    <property type="entry name" value="Ribosomal_uS2_B"/>
    <property type="match status" value="1"/>
</dbReference>
<dbReference type="Gene3D" id="1.10.287.610">
    <property type="entry name" value="Helix hairpin bin"/>
    <property type="match status" value="1"/>
</dbReference>
<evidence type="ECO:0000256" key="4">
    <source>
        <dbReference type="ARBA" id="ARBA00035256"/>
    </source>
</evidence>
<accession>A0A934RVC9</accession>
<dbReference type="PRINTS" id="PR00395">
    <property type="entry name" value="RIBOSOMALS2"/>
</dbReference>
<dbReference type="InterPro" id="IPR023591">
    <property type="entry name" value="Ribosomal_uS2_flav_dom_sf"/>
</dbReference>
<protein>
    <recommendedName>
        <fullName evidence="4 5">Small ribosomal subunit protein uS2</fullName>
    </recommendedName>
</protein>
<proteinExistence type="inferred from homology"/>
<organism evidence="8 9">
    <name type="scientific">Pelagicoccus mobilis</name>
    <dbReference type="NCBI Taxonomy" id="415221"/>
    <lineage>
        <taxon>Bacteria</taxon>
        <taxon>Pseudomonadati</taxon>
        <taxon>Verrucomicrobiota</taxon>
        <taxon>Opitutia</taxon>
        <taxon>Puniceicoccales</taxon>
        <taxon>Pelagicoccaceae</taxon>
        <taxon>Pelagicoccus</taxon>
    </lineage>
</organism>
<comment type="similarity">
    <text evidence="1 5 6">Belongs to the universal ribosomal protein uS2 family.</text>
</comment>
<dbReference type="GO" id="GO:0003735">
    <property type="term" value="F:structural constituent of ribosome"/>
    <property type="evidence" value="ECO:0007669"/>
    <property type="project" value="InterPro"/>
</dbReference>
<evidence type="ECO:0000313" key="8">
    <source>
        <dbReference type="EMBL" id="MBK1878380.1"/>
    </source>
</evidence>
<keyword evidence="2 5" id="KW-0689">Ribosomal protein</keyword>
<dbReference type="RefSeq" id="WP_200356593.1">
    <property type="nucleotide sequence ID" value="NZ_JAENIL010000029.1"/>
</dbReference>
<evidence type="ECO:0000256" key="7">
    <source>
        <dbReference type="SAM" id="MobiDB-lite"/>
    </source>
</evidence>